<dbReference type="RefSeq" id="WP_091667741.1">
    <property type="nucleotide sequence ID" value="NZ_FOKG01000001.1"/>
</dbReference>
<dbReference type="PANTHER" id="PTHR45436:SF5">
    <property type="entry name" value="SENSOR HISTIDINE KINASE TRCS"/>
    <property type="match status" value="1"/>
</dbReference>
<dbReference type="InterPro" id="IPR036890">
    <property type="entry name" value="HATPase_C_sf"/>
</dbReference>
<dbReference type="Gene3D" id="1.10.287.130">
    <property type="match status" value="1"/>
</dbReference>
<comment type="catalytic activity">
    <reaction evidence="1">
        <text>ATP + protein L-histidine = ADP + protein N-phospho-L-histidine.</text>
        <dbReference type="EC" id="2.7.13.3"/>
    </reaction>
</comment>
<accession>A0A1I0V810</accession>
<keyword evidence="6 11" id="KW-0812">Transmembrane</keyword>
<dbReference type="InterPro" id="IPR004358">
    <property type="entry name" value="Sig_transdc_His_kin-like_C"/>
</dbReference>
<dbReference type="Pfam" id="PF02518">
    <property type="entry name" value="HATPase_c"/>
    <property type="match status" value="1"/>
</dbReference>
<evidence type="ECO:0000256" key="11">
    <source>
        <dbReference type="SAM" id="Phobius"/>
    </source>
</evidence>
<keyword evidence="15" id="KW-1185">Reference proteome</keyword>
<dbReference type="InterPro" id="IPR050428">
    <property type="entry name" value="TCS_sensor_his_kinase"/>
</dbReference>
<evidence type="ECO:0000256" key="1">
    <source>
        <dbReference type="ARBA" id="ARBA00000085"/>
    </source>
</evidence>
<dbReference type="AlphaFoldDB" id="A0A1I0V810"/>
<proteinExistence type="predicted"/>
<dbReference type="InterPro" id="IPR005467">
    <property type="entry name" value="His_kinase_dom"/>
</dbReference>
<dbReference type="Gene3D" id="3.30.565.10">
    <property type="entry name" value="Histidine kinase-like ATPase, C-terminal domain"/>
    <property type="match status" value="1"/>
</dbReference>
<sequence length="416" mass="45658">MIRSVFRPKWPEWTSTIRFRLTVTYAAWLFLLTALLLGVLYAGVFSSVRTDEVPVVTHSVSVTQTAEGRLDLQRWQRETQYATVTALRNYSLVALPALFVLSLVIGWRQAGRVLRPVRRITDTARDINSTDFSRRIALAGPEDELSRLADTIDGMLDRLETAFTDQRRLLGDASHELRNPLAIIQMNLDAVLARDDVSVNERAQAGRVVGRAVERMDGLVEDLLATSRRDALAFTEVEIDLGEVAVAVCAEYRLLAANRDITLVEQQDAEATVIGDPGALRRALANLLSNAVRVSPDGSTITVHMGSRNGWCWLAVRDEGPGIDPADQERVFDRFWQAVPTAGTTGHSGLGLAIVRQIAEGHGGEVTVKSAPGAGSTFVLWFPEDRFTAVERVARPVGNTLPESLSVVRRAVTPSP</sequence>
<dbReference type="Pfam" id="PF00672">
    <property type="entry name" value="HAMP"/>
    <property type="match status" value="1"/>
</dbReference>
<keyword evidence="7 14" id="KW-0418">Kinase</keyword>
<dbReference type="InterPro" id="IPR003660">
    <property type="entry name" value="HAMP_dom"/>
</dbReference>
<dbReference type="GO" id="GO:0005886">
    <property type="term" value="C:plasma membrane"/>
    <property type="evidence" value="ECO:0007669"/>
    <property type="project" value="UniProtKB-SubCell"/>
</dbReference>
<evidence type="ECO:0000256" key="6">
    <source>
        <dbReference type="ARBA" id="ARBA00022692"/>
    </source>
</evidence>
<dbReference type="Proteomes" id="UP000243799">
    <property type="component" value="Unassembled WGS sequence"/>
</dbReference>
<dbReference type="Gene3D" id="6.10.340.10">
    <property type="match status" value="1"/>
</dbReference>
<dbReference type="GO" id="GO:0000155">
    <property type="term" value="F:phosphorelay sensor kinase activity"/>
    <property type="evidence" value="ECO:0007669"/>
    <property type="project" value="InterPro"/>
</dbReference>
<dbReference type="PROSITE" id="PS50109">
    <property type="entry name" value="HIS_KIN"/>
    <property type="match status" value="1"/>
</dbReference>
<keyword evidence="5" id="KW-0808">Transferase</keyword>
<protein>
    <recommendedName>
        <fullName evidence="3">histidine kinase</fullName>
        <ecNumber evidence="3">2.7.13.3</ecNumber>
    </recommendedName>
</protein>
<evidence type="ECO:0000259" key="13">
    <source>
        <dbReference type="PROSITE" id="PS50885"/>
    </source>
</evidence>
<dbReference type="SMART" id="SM00304">
    <property type="entry name" value="HAMP"/>
    <property type="match status" value="1"/>
</dbReference>
<dbReference type="OrthoDB" id="9786919at2"/>
<dbReference type="InterPro" id="IPR036097">
    <property type="entry name" value="HisK_dim/P_sf"/>
</dbReference>
<dbReference type="PROSITE" id="PS50885">
    <property type="entry name" value="HAMP"/>
    <property type="match status" value="1"/>
</dbReference>
<evidence type="ECO:0000256" key="2">
    <source>
        <dbReference type="ARBA" id="ARBA00004236"/>
    </source>
</evidence>
<name>A0A1I0V810_9PSEU</name>
<evidence type="ECO:0000256" key="10">
    <source>
        <dbReference type="ARBA" id="ARBA00023136"/>
    </source>
</evidence>
<dbReference type="EC" id="2.7.13.3" evidence="3"/>
<dbReference type="SUPFAM" id="SSF47384">
    <property type="entry name" value="Homodimeric domain of signal transducing histidine kinase"/>
    <property type="match status" value="1"/>
</dbReference>
<evidence type="ECO:0000259" key="12">
    <source>
        <dbReference type="PROSITE" id="PS50109"/>
    </source>
</evidence>
<evidence type="ECO:0000256" key="9">
    <source>
        <dbReference type="ARBA" id="ARBA00023012"/>
    </source>
</evidence>
<keyword evidence="10 11" id="KW-0472">Membrane</keyword>
<evidence type="ECO:0000256" key="3">
    <source>
        <dbReference type="ARBA" id="ARBA00012438"/>
    </source>
</evidence>
<feature type="domain" description="Histidine kinase" evidence="12">
    <location>
        <begin position="172"/>
        <end position="386"/>
    </location>
</feature>
<dbReference type="SMART" id="SM00388">
    <property type="entry name" value="HisKA"/>
    <property type="match status" value="1"/>
</dbReference>
<dbReference type="STRING" id="490629.SAMN05216266_10151"/>
<gene>
    <name evidence="14" type="ORF">SAMN05216266_10151</name>
</gene>
<dbReference type="SMART" id="SM00387">
    <property type="entry name" value="HATPase_c"/>
    <property type="match status" value="1"/>
</dbReference>
<keyword evidence="4" id="KW-0597">Phosphoprotein</keyword>
<feature type="transmembrane region" description="Helical" evidence="11">
    <location>
        <begin position="90"/>
        <end position="110"/>
    </location>
</feature>
<evidence type="ECO:0000256" key="4">
    <source>
        <dbReference type="ARBA" id="ARBA00022553"/>
    </source>
</evidence>
<evidence type="ECO:0000256" key="5">
    <source>
        <dbReference type="ARBA" id="ARBA00022679"/>
    </source>
</evidence>
<dbReference type="FunFam" id="3.30.565.10:FF:000006">
    <property type="entry name" value="Sensor histidine kinase WalK"/>
    <property type="match status" value="1"/>
</dbReference>
<dbReference type="InterPro" id="IPR003594">
    <property type="entry name" value="HATPase_dom"/>
</dbReference>
<dbReference type="CDD" id="cd00075">
    <property type="entry name" value="HATPase"/>
    <property type="match status" value="1"/>
</dbReference>
<reference evidence="15" key="1">
    <citation type="submission" date="2016-10" db="EMBL/GenBank/DDBJ databases">
        <authorList>
            <person name="Varghese N."/>
            <person name="Submissions S."/>
        </authorList>
    </citation>
    <scope>NUCLEOTIDE SEQUENCE [LARGE SCALE GENOMIC DNA]</scope>
    <source>
        <strain evidence="15">CGMCC 4.3568</strain>
    </source>
</reference>
<organism evidence="14 15">
    <name type="scientific">Amycolatopsis marina</name>
    <dbReference type="NCBI Taxonomy" id="490629"/>
    <lineage>
        <taxon>Bacteria</taxon>
        <taxon>Bacillati</taxon>
        <taxon>Actinomycetota</taxon>
        <taxon>Actinomycetes</taxon>
        <taxon>Pseudonocardiales</taxon>
        <taxon>Pseudonocardiaceae</taxon>
        <taxon>Amycolatopsis</taxon>
    </lineage>
</organism>
<dbReference type="Pfam" id="PF00512">
    <property type="entry name" value="HisKA"/>
    <property type="match status" value="1"/>
</dbReference>
<dbReference type="PANTHER" id="PTHR45436">
    <property type="entry name" value="SENSOR HISTIDINE KINASE YKOH"/>
    <property type="match status" value="1"/>
</dbReference>
<comment type="subcellular location">
    <subcellularLocation>
        <location evidence="2">Cell membrane</location>
    </subcellularLocation>
</comment>
<dbReference type="SUPFAM" id="SSF55874">
    <property type="entry name" value="ATPase domain of HSP90 chaperone/DNA topoisomerase II/histidine kinase"/>
    <property type="match status" value="1"/>
</dbReference>
<dbReference type="EMBL" id="FOKG01000001">
    <property type="protein sequence ID" value="SFA72203.1"/>
    <property type="molecule type" value="Genomic_DNA"/>
</dbReference>
<dbReference type="CDD" id="cd00082">
    <property type="entry name" value="HisKA"/>
    <property type="match status" value="1"/>
</dbReference>
<dbReference type="PRINTS" id="PR00344">
    <property type="entry name" value="BCTRLSENSOR"/>
</dbReference>
<evidence type="ECO:0000256" key="7">
    <source>
        <dbReference type="ARBA" id="ARBA00022777"/>
    </source>
</evidence>
<evidence type="ECO:0000313" key="15">
    <source>
        <dbReference type="Proteomes" id="UP000243799"/>
    </source>
</evidence>
<keyword evidence="9" id="KW-0902">Two-component regulatory system</keyword>
<evidence type="ECO:0000313" key="14">
    <source>
        <dbReference type="EMBL" id="SFA72203.1"/>
    </source>
</evidence>
<evidence type="ECO:0000256" key="8">
    <source>
        <dbReference type="ARBA" id="ARBA00022989"/>
    </source>
</evidence>
<dbReference type="InterPro" id="IPR003661">
    <property type="entry name" value="HisK_dim/P_dom"/>
</dbReference>
<feature type="transmembrane region" description="Helical" evidence="11">
    <location>
        <begin position="21"/>
        <end position="44"/>
    </location>
</feature>
<dbReference type="CDD" id="cd06225">
    <property type="entry name" value="HAMP"/>
    <property type="match status" value="1"/>
</dbReference>
<keyword evidence="8 11" id="KW-1133">Transmembrane helix</keyword>
<feature type="domain" description="HAMP" evidence="13">
    <location>
        <begin position="111"/>
        <end position="164"/>
    </location>
</feature>
<dbReference type="SUPFAM" id="SSF158472">
    <property type="entry name" value="HAMP domain-like"/>
    <property type="match status" value="1"/>
</dbReference>